<dbReference type="AlphaFoldDB" id="A0AAV8RYY4"/>
<dbReference type="EMBL" id="JAQQAF010000001">
    <property type="protein sequence ID" value="KAJ8512356.1"/>
    <property type="molecule type" value="Genomic_DNA"/>
</dbReference>
<evidence type="ECO:0000313" key="2">
    <source>
        <dbReference type="Proteomes" id="UP001222027"/>
    </source>
</evidence>
<accession>A0AAV8RYY4</accession>
<sequence>MGDVVRRSCWQRCRSRSKVKNLKLNVDLGRGCSDKSKQRYLYSFSPFLRTAPKAKEGHIARWEKGSHASFLQRDCSLLGDEVKGLHEVFQGDGKVKAFVDSSNTLLVHALESRASWHGCHWLLRQIGPSGI</sequence>
<keyword evidence="2" id="KW-1185">Reference proteome</keyword>
<organism evidence="1 2">
    <name type="scientific">Ensete ventricosum</name>
    <name type="common">Abyssinian banana</name>
    <name type="synonym">Musa ensete</name>
    <dbReference type="NCBI Taxonomy" id="4639"/>
    <lineage>
        <taxon>Eukaryota</taxon>
        <taxon>Viridiplantae</taxon>
        <taxon>Streptophyta</taxon>
        <taxon>Embryophyta</taxon>
        <taxon>Tracheophyta</taxon>
        <taxon>Spermatophyta</taxon>
        <taxon>Magnoliopsida</taxon>
        <taxon>Liliopsida</taxon>
        <taxon>Zingiberales</taxon>
        <taxon>Musaceae</taxon>
        <taxon>Ensete</taxon>
    </lineage>
</organism>
<reference evidence="1 2" key="1">
    <citation type="submission" date="2022-12" db="EMBL/GenBank/DDBJ databases">
        <title>Chromosome-scale assembly of the Ensete ventricosum genome.</title>
        <authorList>
            <person name="Dussert Y."/>
            <person name="Stocks J."/>
            <person name="Wendawek A."/>
            <person name="Woldeyes F."/>
            <person name="Nichols R.A."/>
            <person name="Borrell J.S."/>
        </authorList>
    </citation>
    <scope>NUCLEOTIDE SEQUENCE [LARGE SCALE GENOMIC DNA]</scope>
    <source>
        <strain evidence="2">cv. Maze</strain>
        <tissue evidence="1">Seeds</tissue>
    </source>
</reference>
<proteinExistence type="predicted"/>
<gene>
    <name evidence="1" type="ORF">OPV22_002790</name>
</gene>
<protein>
    <submittedName>
        <fullName evidence="1">Uncharacterized protein</fullName>
    </submittedName>
</protein>
<comment type="caution">
    <text evidence="1">The sequence shown here is derived from an EMBL/GenBank/DDBJ whole genome shotgun (WGS) entry which is preliminary data.</text>
</comment>
<dbReference type="Proteomes" id="UP001222027">
    <property type="component" value="Unassembled WGS sequence"/>
</dbReference>
<name>A0AAV8RYY4_ENSVE</name>
<evidence type="ECO:0000313" key="1">
    <source>
        <dbReference type="EMBL" id="KAJ8512356.1"/>
    </source>
</evidence>